<dbReference type="Pfam" id="PF01923">
    <property type="entry name" value="Cob_adeno_trans"/>
    <property type="match status" value="1"/>
</dbReference>
<accession>A0A1G2K7U3</accession>
<feature type="domain" description="Cobalamin adenosyltransferase-like" evidence="5">
    <location>
        <begin position="4"/>
        <end position="162"/>
    </location>
</feature>
<organism evidence="6 7">
    <name type="scientific">Candidatus Sungbacteria bacterium RIFCSPHIGHO2_01_FULL_47_32</name>
    <dbReference type="NCBI Taxonomy" id="1802264"/>
    <lineage>
        <taxon>Bacteria</taxon>
        <taxon>Candidatus Sungiibacteriota</taxon>
    </lineage>
</organism>
<evidence type="ECO:0000256" key="4">
    <source>
        <dbReference type="RuleBase" id="RU366026"/>
    </source>
</evidence>
<dbReference type="Proteomes" id="UP000177152">
    <property type="component" value="Unassembled WGS sequence"/>
</dbReference>
<sequence>MKYFTGSGDSGTSTLYGSAKRLPKSNPVFEVLGSLDELNSYLGICRAHAKGRNIAKTLETVQKDIFIIQAEIGSSKKSPVETITEKKVKELEEHLASLAKELPEIRSFTVPGESILSAHLDYARTLARKAERLAISLKHAPKTPTLSYLNRLSSLLFVMARAANAELNLKEKKPDYT</sequence>
<dbReference type="Gene3D" id="1.20.1200.10">
    <property type="entry name" value="Cobalamin adenosyltransferase-like"/>
    <property type="match status" value="1"/>
</dbReference>
<keyword evidence="1 4" id="KW-0808">Transferase</keyword>
<keyword evidence="3 4" id="KW-0067">ATP-binding</keyword>
<dbReference type="GO" id="GO:0005524">
    <property type="term" value="F:ATP binding"/>
    <property type="evidence" value="ECO:0007669"/>
    <property type="project" value="UniProtKB-UniRule"/>
</dbReference>
<gene>
    <name evidence="6" type="ORF">A2633_03560</name>
</gene>
<evidence type="ECO:0000256" key="2">
    <source>
        <dbReference type="ARBA" id="ARBA00022741"/>
    </source>
</evidence>
<evidence type="ECO:0000313" key="7">
    <source>
        <dbReference type="Proteomes" id="UP000177152"/>
    </source>
</evidence>
<evidence type="ECO:0000259" key="5">
    <source>
        <dbReference type="Pfam" id="PF01923"/>
    </source>
</evidence>
<comment type="catalytic activity">
    <reaction evidence="4">
        <text>2 cob(II)alamin + reduced [electron-transfer flavoprotein] + 2 ATP = 2 adenosylcob(III)alamin + 2 triphosphate + oxidized [electron-transfer flavoprotein] + 3 H(+)</text>
        <dbReference type="Rhea" id="RHEA:28671"/>
        <dbReference type="Rhea" id="RHEA-COMP:10685"/>
        <dbReference type="Rhea" id="RHEA-COMP:10686"/>
        <dbReference type="ChEBI" id="CHEBI:15378"/>
        <dbReference type="ChEBI" id="CHEBI:16304"/>
        <dbReference type="ChEBI" id="CHEBI:18036"/>
        <dbReference type="ChEBI" id="CHEBI:18408"/>
        <dbReference type="ChEBI" id="CHEBI:30616"/>
        <dbReference type="ChEBI" id="CHEBI:57692"/>
        <dbReference type="ChEBI" id="CHEBI:58307"/>
        <dbReference type="EC" id="2.5.1.17"/>
    </reaction>
</comment>
<dbReference type="AlphaFoldDB" id="A0A1G2K7U3"/>
<dbReference type="GO" id="GO:0009236">
    <property type="term" value="P:cobalamin biosynthetic process"/>
    <property type="evidence" value="ECO:0007669"/>
    <property type="project" value="UniProtKB-UniRule"/>
</dbReference>
<keyword evidence="4" id="KW-0169">Cobalamin biosynthesis</keyword>
<comment type="catalytic activity">
    <reaction evidence="4">
        <text>2 cob(II)yrinate a,c diamide + reduced [electron-transfer flavoprotein] + 2 ATP = 2 adenosylcob(III)yrinate a,c-diamide + 2 triphosphate + oxidized [electron-transfer flavoprotein] + 3 H(+)</text>
        <dbReference type="Rhea" id="RHEA:11528"/>
        <dbReference type="Rhea" id="RHEA-COMP:10685"/>
        <dbReference type="Rhea" id="RHEA-COMP:10686"/>
        <dbReference type="ChEBI" id="CHEBI:15378"/>
        <dbReference type="ChEBI" id="CHEBI:18036"/>
        <dbReference type="ChEBI" id="CHEBI:30616"/>
        <dbReference type="ChEBI" id="CHEBI:57692"/>
        <dbReference type="ChEBI" id="CHEBI:58307"/>
        <dbReference type="ChEBI" id="CHEBI:58503"/>
        <dbReference type="ChEBI" id="CHEBI:58537"/>
        <dbReference type="EC" id="2.5.1.17"/>
    </reaction>
</comment>
<dbReference type="EMBL" id="MHQC01000033">
    <property type="protein sequence ID" value="OGZ94540.1"/>
    <property type="molecule type" value="Genomic_DNA"/>
</dbReference>
<evidence type="ECO:0000256" key="1">
    <source>
        <dbReference type="ARBA" id="ARBA00022679"/>
    </source>
</evidence>
<evidence type="ECO:0000313" key="6">
    <source>
        <dbReference type="EMBL" id="OGZ94540.1"/>
    </source>
</evidence>
<dbReference type="PANTHER" id="PTHR12213:SF0">
    <property type="entry name" value="CORRINOID ADENOSYLTRANSFERASE MMAB"/>
    <property type="match status" value="1"/>
</dbReference>
<dbReference type="InterPro" id="IPR029499">
    <property type="entry name" value="PduO-typ"/>
</dbReference>
<dbReference type="InterPro" id="IPR016030">
    <property type="entry name" value="CblAdoTrfase-like"/>
</dbReference>
<keyword evidence="2 4" id="KW-0547">Nucleotide-binding</keyword>
<dbReference type="UniPathway" id="UPA00148">
    <property type="reaction ID" value="UER00233"/>
</dbReference>
<comment type="similarity">
    <text evidence="4">Belongs to the Cob(I)alamin adenosyltransferase family.</text>
</comment>
<evidence type="ECO:0000256" key="3">
    <source>
        <dbReference type="ARBA" id="ARBA00022840"/>
    </source>
</evidence>
<comment type="pathway">
    <text evidence="4">Cofactor biosynthesis; adenosylcobalamin biosynthesis; adenosylcobalamin from cob(II)yrinate a,c-diamide: step 2/7.</text>
</comment>
<dbReference type="PANTHER" id="PTHR12213">
    <property type="entry name" value="CORRINOID ADENOSYLTRANSFERASE"/>
    <property type="match status" value="1"/>
</dbReference>
<proteinExistence type="inferred from homology"/>
<protein>
    <recommendedName>
        <fullName evidence="4">Corrinoid adenosyltransferase</fullName>
        <ecNumber evidence="4">2.5.1.17</ecNumber>
    </recommendedName>
    <alternativeName>
        <fullName evidence="4">Cob(II)alamin adenosyltransferase</fullName>
    </alternativeName>
    <alternativeName>
        <fullName evidence="4">Cob(II)yrinic acid a,c-diamide adenosyltransferase</fullName>
    </alternativeName>
    <alternativeName>
        <fullName evidence="4">Cobinamide/cobalamin adenosyltransferase</fullName>
    </alternativeName>
</protein>
<dbReference type="SUPFAM" id="SSF89028">
    <property type="entry name" value="Cobalamin adenosyltransferase-like"/>
    <property type="match status" value="1"/>
</dbReference>
<dbReference type="EC" id="2.5.1.17" evidence="4"/>
<reference evidence="6 7" key="1">
    <citation type="journal article" date="2016" name="Nat. Commun.">
        <title>Thousands of microbial genomes shed light on interconnected biogeochemical processes in an aquifer system.</title>
        <authorList>
            <person name="Anantharaman K."/>
            <person name="Brown C.T."/>
            <person name="Hug L.A."/>
            <person name="Sharon I."/>
            <person name="Castelle C.J."/>
            <person name="Probst A.J."/>
            <person name="Thomas B.C."/>
            <person name="Singh A."/>
            <person name="Wilkins M.J."/>
            <person name="Karaoz U."/>
            <person name="Brodie E.L."/>
            <person name="Williams K.H."/>
            <person name="Hubbard S.S."/>
            <person name="Banfield J.F."/>
        </authorList>
    </citation>
    <scope>NUCLEOTIDE SEQUENCE [LARGE SCALE GENOMIC DNA]</scope>
</reference>
<dbReference type="InterPro" id="IPR036451">
    <property type="entry name" value="CblAdoTrfase-like_sf"/>
</dbReference>
<dbReference type="NCBIfam" id="TIGR00636">
    <property type="entry name" value="PduO_Nterm"/>
    <property type="match status" value="1"/>
</dbReference>
<comment type="caution">
    <text evidence="6">The sequence shown here is derived from an EMBL/GenBank/DDBJ whole genome shotgun (WGS) entry which is preliminary data.</text>
</comment>
<dbReference type="GO" id="GO:0008817">
    <property type="term" value="F:corrinoid adenosyltransferase activity"/>
    <property type="evidence" value="ECO:0007669"/>
    <property type="project" value="UniProtKB-UniRule"/>
</dbReference>
<name>A0A1G2K7U3_9BACT</name>